<proteinExistence type="predicted"/>
<reference evidence="1 2" key="1">
    <citation type="submission" date="2016-10" db="EMBL/GenBank/DDBJ databases">
        <authorList>
            <person name="de Groot N.N."/>
        </authorList>
    </citation>
    <scope>NUCLEOTIDE SEQUENCE [LARGE SCALE GENOMIC DNA]</scope>
    <source>
        <strain evidence="1 2">DSM 43794</strain>
    </source>
</reference>
<dbReference type="EMBL" id="FNKK01000002">
    <property type="protein sequence ID" value="SDR27158.1"/>
    <property type="molecule type" value="Genomic_DNA"/>
</dbReference>
<dbReference type="RefSeq" id="WP_207550047.1">
    <property type="nucleotide sequence ID" value="NZ_FNKK01000002.1"/>
</dbReference>
<protein>
    <submittedName>
        <fullName evidence="1">Uncharacterized protein</fullName>
    </submittedName>
</protein>
<dbReference type="Proteomes" id="UP000217103">
    <property type="component" value="Unassembled WGS sequence"/>
</dbReference>
<evidence type="ECO:0000313" key="1">
    <source>
        <dbReference type="EMBL" id="SDR27158.1"/>
    </source>
</evidence>
<gene>
    <name evidence="1" type="ORF">SAMN04489764_4655</name>
</gene>
<dbReference type="STRING" id="35622.SAMN04489764_4655"/>
<accession>A0A1H1HPW9</accession>
<keyword evidence="2" id="KW-1185">Reference proteome</keyword>
<evidence type="ECO:0000313" key="2">
    <source>
        <dbReference type="Proteomes" id="UP000217103"/>
    </source>
</evidence>
<name>A0A1H1HPW9_9ACTN</name>
<sequence length="144" mass="16360">MKPHAEVEQVWPEGGRIRVLGRLHGLDGLPRDAASGDGWQAVLLLREPRGPQLVYPVPVVDRSFELTVPIADLIVPQAPARGCWDLYLSHGETRLRVGRHLDDIRNKASIMVYPEQLIPDDERLIHVRPRYTINENLSIDYWSG</sequence>
<dbReference type="AlphaFoldDB" id="A0A1H1HPW9"/>
<organism evidence="1 2">
    <name type="scientific">Thermostaphylospora chromogena</name>
    <dbReference type="NCBI Taxonomy" id="35622"/>
    <lineage>
        <taxon>Bacteria</taxon>
        <taxon>Bacillati</taxon>
        <taxon>Actinomycetota</taxon>
        <taxon>Actinomycetes</taxon>
        <taxon>Streptosporangiales</taxon>
        <taxon>Thermomonosporaceae</taxon>
        <taxon>Thermostaphylospora</taxon>
    </lineage>
</organism>